<reference evidence="6" key="1">
    <citation type="submission" date="2014-04" db="EMBL/GenBank/DDBJ databases">
        <title>Evolutionary Origins and Diversification of the Mycorrhizal Mutualists.</title>
        <authorList>
            <consortium name="DOE Joint Genome Institute"/>
            <consortium name="Mycorrhizal Genomics Consortium"/>
            <person name="Kohler A."/>
            <person name="Kuo A."/>
            <person name="Nagy L.G."/>
            <person name="Floudas D."/>
            <person name="Copeland A."/>
            <person name="Barry K.W."/>
            <person name="Cichocki N."/>
            <person name="Veneault-Fourrey C."/>
            <person name="LaButti K."/>
            <person name="Lindquist E.A."/>
            <person name="Lipzen A."/>
            <person name="Lundell T."/>
            <person name="Morin E."/>
            <person name="Murat C."/>
            <person name="Riley R."/>
            <person name="Ohm R."/>
            <person name="Sun H."/>
            <person name="Tunlid A."/>
            <person name="Henrissat B."/>
            <person name="Grigoriev I.V."/>
            <person name="Hibbett D.S."/>
            <person name="Martin F."/>
        </authorList>
    </citation>
    <scope>NUCLEOTIDE SEQUENCE [LARGE SCALE GENOMIC DNA]</scope>
    <source>
        <strain evidence="6">FD-334 SS-4</strain>
    </source>
</reference>
<evidence type="ECO:0000256" key="2">
    <source>
        <dbReference type="ARBA" id="ARBA00022679"/>
    </source>
</evidence>
<dbReference type="InterPro" id="IPR029063">
    <property type="entry name" value="SAM-dependent_MTases_sf"/>
</dbReference>
<dbReference type="OMA" id="HMTDECF"/>
<dbReference type="Pfam" id="PF00891">
    <property type="entry name" value="Methyltransf_2"/>
    <property type="match status" value="1"/>
</dbReference>
<name>A0A0D2NL72_HYPSF</name>
<evidence type="ECO:0000256" key="3">
    <source>
        <dbReference type="ARBA" id="ARBA00022691"/>
    </source>
</evidence>
<proteinExistence type="predicted"/>
<dbReference type="STRING" id="945553.A0A0D2NL72"/>
<dbReference type="Gene3D" id="1.10.10.10">
    <property type="entry name" value="Winged helix-like DNA-binding domain superfamily/Winged helix DNA-binding domain"/>
    <property type="match status" value="1"/>
</dbReference>
<dbReference type="AlphaFoldDB" id="A0A0D2NL72"/>
<organism evidence="5 6">
    <name type="scientific">Hypholoma sublateritium (strain FD-334 SS-4)</name>
    <dbReference type="NCBI Taxonomy" id="945553"/>
    <lineage>
        <taxon>Eukaryota</taxon>
        <taxon>Fungi</taxon>
        <taxon>Dikarya</taxon>
        <taxon>Basidiomycota</taxon>
        <taxon>Agaricomycotina</taxon>
        <taxon>Agaricomycetes</taxon>
        <taxon>Agaricomycetidae</taxon>
        <taxon>Agaricales</taxon>
        <taxon>Agaricineae</taxon>
        <taxon>Strophariaceae</taxon>
        <taxon>Hypholoma</taxon>
    </lineage>
</organism>
<keyword evidence="1" id="KW-0489">Methyltransferase</keyword>
<dbReference type="PANTHER" id="PTHR43712">
    <property type="entry name" value="PUTATIVE (AFU_ORTHOLOGUE AFUA_4G14580)-RELATED"/>
    <property type="match status" value="1"/>
</dbReference>
<dbReference type="CDD" id="cd02440">
    <property type="entry name" value="AdoMet_MTases"/>
    <property type="match status" value="1"/>
</dbReference>
<protein>
    <recommendedName>
        <fullName evidence="4">O-methyltransferase C-terminal domain-containing protein</fullName>
    </recommendedName>
</protein>
<dbReference type="InterPro" id="IPR036390">
    <property type="entry name" value="WH_DNA-bd_sf"/>
</dbReference>
<evidence type="ECO:0000259" key="4">
    <source>
        <dbReference type="Pfam" id="PF00891"/>
    </source>
</evidence>
<dbReference type="GO" id="GO:0032259">
    <property type="term" value="P:methylation"/>
    <property type="evidence" value="ECO:0007669"/>
    <property type="project" value="UniProtKB-KW"/>
</dbReference>
<keyword evidence="3" id="KW-0949">S-adenosyl-L-methionine</keyword>
<dbReference type="OrthoDB" id="2410195at2759"/>
<dbReference type="PANTHER" id="PTHR43712:SF2">
    <property type="entry name" value="O-METHYLTRANSFERASE CICE"/>
    <property type="match status" value="1"/>
</dbReference>
<dbReference type="SUPFAM" id="SSF46785">
    <property type="entry name" value="Winged helix' DNA-binding domain"/>
    <property type="match status" value="1"/>
</dbReference>
<dbReference type="Proteomes" id="UP000054270">
    <property type="component" value="Unassembled WGS sequence"/>
</dbReference>
<dbReference type="InterPro" id="IPR001077">
    <property type="entry name" value="COMT_C"/>
</dbReference>
<dbReference type="SUPFAM" id="SSF53335">
    <property type="entry name" value="S-adenosyl-L-methionine-dependent methyltransferases"/>
    <property type="match status" value="1"/>
</dbReference>
<keyword evidence="6" id="KW-1185">Reference proteome</keyword>
<evidence type="ECO:0000313" key="5">
    <source>
        <dbReference type="EMBL" id="KJA17361.1"/>
    </source>
</evidence>
<dbReference type="InterPro" id="IPR036388">
    <property type="entry name" value="WH-like_DNA-bd_sf"/>
</dbReference>
<sequence>MSARTQVEALLTLIRESALKALDDYETHGKEAPTLDSLQKHPLDEAVNKLDFKKTIRKLEAACDQLCSTLAPPSHSIMKRSQDFGWACLRVAVKQRVADVLLKYPDGRHVQDLALEVNIQPMKLAAILKVLATRHCFREVTPDVFANNRLSLCLVSSHPMSAKIDTATYEGQLSAGVLSEYLVTPELGHSIAMNEAAFQYTKKGTPHEQSLFFDWLGLPEQEERRTQFGRSMIAVNEVLGALAPVHVYPWDQVKTICDVGGGIGHFSKALLQNTANTNVVLFDLPETIEVAKADWKSDFEGRVQFAGGSFLEEIPVKGCDVYYIRNVLHNWSDEKAVQILQTVRQAMGPNSHLLLHEAILRHSCKSEFSPMVGLDDAPEPLLANYGEGQINVYQLNMLMLMWFNTQERTPSQLNKIIETVGLRLIKVYDLAEMCLLELVLA</sequence>
<accession>A0A0D2NL72</accession>
<dbReference type="GO" id="GO:0008171">
    <property type="term" value="F:O-methyltransferase activity"/>
    <property type="evidence" value="ECO:0007669"/>
    <property type="project" value="InterPro"/>
</dbReference>
<evidence type="ECO:0000313" key="6">
    <source>
        <dbReference type="Proteomes" id="UP000054270"/>
    </source>
</evidence>
<gene>
    <name evidence="5" type="ORF">HYPSUDRAFT_70803</name>
</gene>
<keyword evidence="2" id="KW-0808">Transferase</keyword>
<dbReference type="EMBL" id="KN817605">
    <property type="protein sequence ID" value="KJA17361.1"/>
    <property type="molecule type" value="Genomic_DNA"/>
</dbReference>
<dbReference type="Gene3D" id="3.40.50.150">
    <property type="entry name" value="Vaccinia Virus protein VP39"/>
    <property type="match status" value="1"/>
</dbReference>
<feature type="domain" description="O-methyltransferase C-terminal" evidence="4">
    <location>
        <begin position="220"/>
        <end position="365"/>
    </location>
</feature>
<evidence type="ECO:0000256" key="1">
    <source>
        <dbReference type="ARBA" id="ARBA00022603"/>
    </source>
</evidence>